<dbReference type="AlphaFoldDB" id="A0A5K3FUE1"/>
<sequence length="121" mass="13799">MFSECSEDSTYEAKPVWTAWEENLPTGTPNWNDSMHYSMPKDGANACGPNQQASPKHDMEWAVREVASVCDRDANEIETNIRLLYSNNNCLEEITEALKRARGDRIKAAEFLKQRSNSKKE</sequence>
<organism evidence="1">
    <name type="scientific">Mesocestoides corti</name>
    <name type="common">Flatworm</name>
    <dbReference type="NCBI Taxonomy" id="53468"/>
    <lineage>
        <taxon>Eukaryota</taxon>
        <taxon>Metazoa</taxon>
        <taxon>Spiralia</taxon>
        <taxon>Lophotrochozoa</taxon>
        <taxon>Platyhelminthes</taxon>
        <taxon>Cestoda</taxon>
        <taxon>Eucestoda</taxon>
        <taxon>Cyclophyllidea</taxon>
        <taxon>Mesocestoididae</taxon>
        <taxon>Mesocestoides</taxon>
    </lineage>
</organism>
<dbReference type="WBParaSite" id="MCU_011612-RA">
    <property type="protein sequence ID" value="MCU_011612-RA"/>
    <property type="gene ID" value="MCU_011612"/>
</dbReference>
<reference evidence="1" key="1">
    <citation type="submission" date="2019-11" db="UniProtKB">
        <authorList>
            <consortium name="WormBaseParasite"/>
        </authorList>
    </citation>
    <scope>IDENTIFICATION</scope>
</reference>
<accession>A0A5K3FUE1</accession>
<protein>
    <submittedName>
        <fullName evidence="1">UBA domain-containing protein</fullName>
    </submittedName>
</protein>
<proteinExistence type="predicted"/>
<evidence type="ECO:0000313" key="1">
    <source>
        <dbReference type="WBParaSite" id="MCU_011612-RA"/>
    </source>
</evidence>
<name>A0A5K3FUE1_MESCO</name>